<evidence type="ECO:0000313" key="3">
    <source>
        <dbReference type="EMBL" id="KAJ8869033.1"/>
    </source>
</evidence>
<protein>
    <submittedName>
        <fullName evidence="3">Uncharacterized protein</fullName>
    </submittedName>
</protein>
<gene>
    <name evidence="3" type="ORF">PR048_030584</name>
</gene>
<proteinExistence type="predicted"/>
<evidence type="ECO:0000256" key="1">
    <source>
        <dbReference type="SAM" id="MobiDB-lite"/>
    </source>
</evidence>
<comment type="caution">
    <text evidence="3">The sequence shown here is derived from an EMBL/GenBank/DDBJ whole genome shotgun (WGS) entry which is preliminary data.</text>
</comment>
<sequence length="1566" mass="173204">MLIGVEARTGLVALGQPGLVESPGLVFAESRLTCYNFESSSKYVGLARRTQHMYSTRAELVSPTPRKFSKYDFSRGLSSSARANRKNFLRAKLDRPTSKSGTHSLRDISGIRNLDLGAGNQTNIRSTSDLSYLANHIAVSERRALPWESCRAMPFVGVFSRRSPVSPAPSFPRRSIFTSITLIGSQDLAVKSSPNLFTHSQLRKTTTLNWPRTEVILQETHERWIARVSLCNWLFLGKSACLMAHGTRHREKPGFSHVFRVNLGVSNKSWFNCGHNRMHVHAFEVFKLVLKRIREIFPARNYRFNDDEWKRSTLVCELMRCTPLVKVRNESAVFSGEMSHLVRVRPLTTGSRPREPLAIKSLLDCLHVARVSADLFRSPGSENTFRQLCHVRYVTASWRSLWLAVYAGTCVGTLCDPALKHPSHMNAFSPLTSKLTKPPRVREERATVTSQVASLLIAQRQPLVTSSHTLKTRIGVGQCWVHAQKTNKRSTSSLVYASSALETQWYQLWGSSRQTTSLPAATCVRRKYVNVAVVASIFGHESPVAQSWFETRSEIISKIDTENCCTIRVQSSTGDRDEVHFELLKLAVRNLDPRSAAIVDKCISITHFGTKIDESDMQNHEISLVQHFYIGTKITLDHGLELGSFDLGSGKMLVQPGIRGNEDLNRIKRDALLWLSRGRSANPRNATATNSTVANVTFFSVGTGPVSSVLLLATNEQRTACSLVPALTIHKREAQKLVRIRLLTRKTLLKQATDSMLRTVLTINTFHVQHVPDHGHEDWTGIIPGMKSHRKREILEKTHRPTSSSGTRFALMGGDMEKLQLAYTILYTEEFRSEKITVHLGLRTDKRTQRPTAIPLPAQCRGRASRLPPRRSRVRLPAGSLADFPKWESCRAMPPVGGFSRGSHVLPRPCIPVLLHTYSLFFPNFSTFNSALPRGFSVGGLCASLLEEETVGALLRPEGQRQTAVFRRRGESRRKTIASRRVASVLWEDTRVALEEARGGLARYRGKPSRHLRERRDHRYTHPLIGFAMILGTGLVSDWLLCAATASLLASRGDAMARALVSLQGEMCLIPGGVAPGLSHVGIESHDATSRRVFSAISRFPRPCIPALLCTSPRPSNFGVYVIVILVARTYFLVGCMFNILCSRRATCFKGELSTLFIFSTSVRGFPCAESSQCYLTPGRMEFATCFLAKSAIGSESSRACLINCGPIAKCTQLCTLGLNELGGATSMAPMVGMLAAKGHGMVDRLRGPLQVRLCRVIAANKSEERRRPYRPFTLGSPVVDDRPIINAVKYRIVSGVVWTKRTMVSSNTDTNRTGVLAVGAHSLFDCERIPDWLWRSLRNYQPVGPPRDKFTSTTCRHLAGKLRSNYWHVRLEFAIHGGSFASMRSGVLLAGADTIAGSPTMSAGVSLTPLPNSFITDFTDRLRLSPSPLQERPGTDTAKISATTGEVLHALNQTRLGDFSHVTDPRVSTVVPFAVTVVLPKAAGDVLEKEVDHRPIRFEGGADITMRPPQSPSPPLGGGNDKGTRHDGNTARLARRSDKALGVLVTVARIAPSLLDLGRAATQSP</sequence>
<reference evidence="3 4" key="1">
    <citation type="submission" date="2023-02" db="EMBL/GenBank/DDBJ databases">
        <title>LHISI_Scaffold_Assembly.</title>
        <authorList>
            <person name="Stuart O.P."/>
            <person name="Cleave R."/>
            <person name="Magrath M.J.L."/>
            <person name="Mikheyev A.S."/>
        </authorList>
    </citation>
    <scope>NUCLEOTIDE SEQUENCE [LARGE SCALE GENOMIC DNA]</scope>
    <source>
        <strain evidence="3">Daus_M_001</strain>
        <tissue evidence="3">Leg muscle</tissue>
    </source>
</reference>
<name>A0ABQ9G9C9_9NEOP</name>
<feature type="compositionally biased region" description="Basic and acidic residues" evidence="1">
    <location>
        <begin position="1523"/>
        <end position="1535"/>
    </location>
</feature>
<keyword evidence="4" id="KW-1185">Reference proteome</keyword>
<feature type="transmembrane region" description="Helical" evidence="2">
    <location>
        <begin position="1118"/>
        <end position="1141"/>
    </location>
</feature>
<keyword evidence="2" id="KW-0812">Transmembrane</keyword>
<feature type="region of interest" description="Disordered" evidence="1">
    <location>
        <begin position="1501"/>
        <end position="1535"/>
    </location>
</feature>
<accession>A0ABQ9G9C9</accession>
<keyword evidence="2" id="KW-0472">Membrane</keyword>
<dbReference type="EMBL" id="JARBHB010000014">
    <property type="protein sequence ID" value="KAJ8869033.1"/>
    <property type="molecule type" value="Genomic_DNA"/>
</dbReference>
<evidence type="ECO:0000256" key="2">
    <source>
        <dbReference type="SAM" id="Phobius"/>
    </source>
</evidence>
<dbReference type="Proteomes" id="UP001159363">
    <property type="component" value="Chromosome 13"/>
</dbReference>
<keyword evidence="2" id="KW-1133">Transmembrane helix</keyword>
<organism evidence="3 4">
    <name type="scientific">Dryococelus australis</name>
    <dbReference type="NCBI Taxonomy" id="614101"/>
    <lineage>
        <taxon>Eukaryota</taxon>
        <taxon>Metazoa</taxon>
        <taxon>Ecdysozoa</taxon>
        <taxon>Arthropoda</taxon>
        <taxon>Hexapoda</taxon>
        <taxon>Insecta</taxon>
        <taxon>Pterygota</taxon>
        <taxon>Neoptera</taxon>
        <taxon>Polyneoptera</taxon>
        <taxon>Phasmatodea</taxon>
        <taxon>Verophasmatodea</taxon>
        <taxon>Anareolatae</taxon>
        <taxon>Phasmatidae</taxon>
        <taxon>Eurycanthinae</taxon>
        <taxon>Dryococelus</taxon>
    </lineage>
</organism>
<feature type="transmembrane region" description="Helical" evidence="2">
    <location>
        <begin position="1024"/>
        <end position="1050"/>
    </location>
</feature>
<evidence type="ECO:0000313" key="4">
    <source>
        <dbReference type="Proteomes" id="UP001159363"/>
    </source>
</evidence>